<evidence type="ECO:0000256" key="19">
    <source>
        <dbReference type="ARBA" id="ARBA00046577"/>
    </source>
</evidence>
<protein>
    <recommendedName>
        <fullName evidence="10">Phosphocarrier protein HPr</fullName>
        <ecNumber evidence="8">2.7.1.121</ecNumber>
        <ecNumber evidence="9">2.7.3.9</ecNumber>
    </recommendedName>
</protein>
<evidence type="ECO:0000256" key="2">
    <source>
        <dbReference type="ARBA" id="ARBA00001113"/>
    </source>
</evidence>
<dbReference type="GO" id="GO:0009401">
    <property type="term" value="P:phosphoenolpyruvate-dependent sugar phosphotransferase system"/>
    <property type="evidence" value="ECO:0007669"/>
    <property type="project" value="UniProtKB-KW"/>
</dbReference>
<dbReference type="RefSeq" id="WP_123269459.1">
    <property type="nucleotide sequence ID" value="NZ_RJJQ01000001.1"/>
</dbReference>
<dbReference type="SUPFAM" id="SSF53062">
    <property type="entry name" value="PTS system fructose IIA component-like"/>
    <property type="match status" value="1"/>
</dbReference>
<dbReference type="InterPro" id="IPR000032">
    <property type="entry name" value="HPr-like"/>
</dbReference>
<dbReference type="Pfam" id="PF05524">
    <property type="entry name" value="PEP-utilisers_N"/>
    <property type="match status" value="1"/>
</dbReference>
<keyword evidence="14 23" id="KW-0808">Transferase</keyword>
<dbReference type="InterPro" id="IPR050499">
    <property type="entry name" value="PEP-utilizing_PTS_enzyme"/>
</dbReference>
<dbReference type="PROSITE" id="PS00742">
    <property type="entry name" value="PEP_ENZYMES_2"/>
    <property type="match status" value="1"/>
</dbReference>
<proteinExistence type="inferred from homology"/>
<dbReference type="AlphaFoldDB" id="A0A3M9MKS0"/>
<evidence type="ECO:0000313" key="24">
    <source>
        <dbReference type="Proteomes" id="UP000271678"/>
    </source>
</evidence>
<dbReference type="PRINTS" id="PR00107">
    <property type="entry name" value="PHOSPHOCPHPR"/>
</dbReference>
<feature type="region of interest" description="Disordered" evidence="20">
    <location>
        <begin position="134"/>
        <end position="154"/>
    </location>
</feature>
<evidence type="ECO:0000256" key="5">
    <source>
        <dbReference type="ARBA" id="ARBA00003681"/>
    </source>
</evidence>
<evidence type="ECO:0000256" key="13">
    <source>
        <dbReference type="ARBA" id="ARBA00022597"/>
    </source>
</evidence>
<comment type="subunit">
    <text evidence="19">Homodimer. The dihydroxyacetone kinase complex is composed of a homodimer of DhaM, a homodimer of DhaK and the subunit DhaL.</text>
</comment>
<dbReference type="Pfam" id="PF02896">
    <property type="entry name" value="PEP-utilizers_C"/>
    <property type="match status" value="1"/>
</dbReference>
<dbReference type="PROSITE" id="PS00369">
    <property type="entry name" value="PTS_HPR_HIS"/>
    <property type="match status" value="1"/>
</dbReference>
<accession>A0A3M9MKS0</accession>
<dbReference type="InterPro" id="IPR023151">
    <property type="entry name" value="PEP_util_CS"/>
</dbReference>
<dbReference type="Pfam" id="PF00381">
    <property type="entry name" value="PTS-HPr"/>
    <property type="match status" value="1"/>
</dbReference>
<dbReference type="InterPro" id="IPR040442">
    <property type="entry name" value="Pyrv_kinase-like_dom_sf"/>
</dbReference>
<dbReference type="GO" id="GO:0005737">
    <property type="term" value="C:cytoplasm"/>
    <property type="evidence" value="ECO:0007669"/>
    <property type="project" value="UniProtKB-SubCell"/>
</dbReference>
<keyword evidence="17" id="KW-0418">Kinase</keyword>
<dbReference type="NCBIfam" id="TIGR01417">
    <property type="entry name" value="PTS_I_fam"/>
    <property type="match status" value="1"/>
</dbReference>
<keyword evidence="16" id="KW-0479">Metal-binding</keyword>
<dbReference type="InterPro" id="IPR036637">
    <property type="entry name" value="Phosphohistidine_dom_sf"/>
</dbReference>
<comment type="cofactor">
    <cofactor evidence="3">
        <name>Mg(2+)</name>
        <dbReference type="ChEBI" id="CHEBI:18420"/>
    </cofactor>
</comment>
<dbReference type="Proteomes" id="UP000271678">
    <property type="component" value="Unassembled WGS sequence"/>
</dbReference>
<evidence type="ECO:0000256" key="18">
    <source>
        <dbReference type="ARBA" id="ARBA00022842"/>
    </source>
</evidence>
<dbReference type="PANTHER" id="PTHR46244">
    <property type="entry name" value="PHOSPHOENOLPYRUVATE-PROTEIN PHOSPHOTRANSFERASE"/>
    <property type="match status" value="1"/>
</dbReference>
<evidence type="ECO:0000259" key="22">
    <source>
        <dbReference type="PROSITE" id="PS51350"/>
    </source>
</evidence>
<keyword evidence="15" id="KW-0598">Phosphotransferase system</keyword>
<evidence type="ECO:0000256" key="6">
    <source>
        <dbReference type="ARBA" id="ARBA00004496"/>
    </source>
</evidence>
<dbReference type="Pfam" id="PF03610">
    <property type="entry name" value="EIIA-man"/>
    <property type="match status" value="1"/>
</dbReference>
<dbReference type="Pfam" id="PF00391">
    <property type="entry name" value="PEP-utilizers"/>
    <property type="match status" value="1"/>
</dbReference>
<dbReference type="GO" id="GO:0046872">
    <property type="term" value="F:metal ion binding"/>
    <property type="evidence" value="ECO:0007669"/>
    <property type="project" value="UniProtKB-KW"/>
</dbReference>
<gene>
    <name evidence="23" type="primary">ptsP</name>
    <name evidence="23" type="ORF">EFY87_01120</name>
</gene>
<comment type="catalytic activity">
    <reaction evidence="2">
        <text>dihydroxyacetone + phosphoenolpyruvate = dihydroxyacetone phosphate + pyruvate</text>
        <dbReference type="Rhea" id="RHEA:18381"/>
        <dbReference type="ChEBI" id="CHEBI:15361"/>
        <dbReference type="ChEBI" id="CHEBI:16016"/>
        <dbReference type="ChEBI" id="CHEBI:57642"/>
        <dbReference type="ChEBI" id="CHEBI:58702"/>
        <dbReference type="EC" id="2.7.1.121"/>
    </reaction>
</comment>
<evidence type="ECO:0000256" key="16">
    <source>
        <dbReference type="ARBA" id="ARBA00022723"/>
    </source>
</evidence>
<evidence type="ECO:0000256" key="20">
    <source>
        <dbReference type="SAM" id="MobiDB-lite"/>
    </source>
</evidence>
<evidence type="ECO:0000256" key="15">
    <source>
        <dbReference type="ARBA" id="ARBA00022683"/>
    </source>
</evidence>
<comment type="function">
    <text evidence="4">Component of the dihydroxyacetone kinase complex, which is responsible for the phosphoenolpyruvate (PEP)-dependent phosphorylation of dihydroxyacetone. DhaM serves as the phosphoryl donor. Is phosphorylated by phosphoenolpyruvate in an EI- and HPr-dependent reaction, and a phosphorelay system on histidine residues finally leads to phosphoryl transfer to DhaL and dihydroxyacetone.</text>
</comment>
<evidence type="ECO:0000256" key="4">
    <source>
        <dbReference type="ARBA" id="ARBA00002788"/>
    </source>
</evidence>
<keyword evidence="24" id="KW-1185">Reference proteome</keyword>
<evidence type="ECO:0000256" key="17">
    <source>
        <dbReference type="ARBA" id="ARBA00022777"/>
    </source>
</evidence>
<comment type="function">
    <text evidence="5">General (non sugar-specific) component of the phosphoenolpyruvate-dependent sugar phosphotransferase system (sugar PTS). This major carbohydrate active-transport system catalyzes the phosphorylation of incoming sugar substrates concomitantly with their translocation across the cell membrane. The phosphoryl group from phosphoenolpyruvate (PEP) is transferred to the phosphoryl carrier protein HPr by enzyme I. Phospho-HPr then transfers it to the PTS EIIA domain.</text>
</comment>
<dbReference type="InterPro" id="IPR015813">
    <property type="entry name" value="Pyrv/PenolPyrv_kinase-like_dom"/>
</dbReference>
<dbReference type="NCBIfam" id="TIGR01003">
    <property type="entry name" value="PTS_HPr_family"/>
    <property type="match status" value="1"/>
</dbReference>
<dbReference type="PANTHER" id="PTHR46244:SF6">
    <property type="entry name" value="PHOSPHOENOLPYRUVATE-PROTEIN PHOSPHOTRANSFERASE"/>
    <property type="match status" value="1"/>
</dbReference>
<dbReference type="Gene3D" id="3.30.1340.10">
    <property type="entry name" value="HPr-like"/>
    <property type="match status" value="1"/>
</dbReference>
<evidence type="ECO:0000259" key="21">
    <source>
        <dbReference type="PROSITE" id="PS51096"/>
    </source>
</evidence>
<dbReference type="PRINTS" id="PR01736">
    <property type="entry name" value="PHPHTRNFRASE"/>
</dbReference>
<dbReference type="PROSITE" id="PS51350">
    <property type="entry name" value="PTS_HPR_DOM"/>
    <property type="match status" value="1"/>
</dbReference>
<evidence type="ECO:0000256" key="9">
    <source>
        <dbReference type="ARBA" id="ARBA00012232"/>
    </source>
</evidence>
<evidence type="ECO:0000256" key="10">
    <source>
        <dbReference type="ARBA" id="ARBA00020422"/>
    </source>
</evidence>
<dbReference type="EMBL" id="RJJQ01000001">
    <property type="protein sequence ID" value="RNI25268.1"/>
    <property type="molecule type" value="Genomic_DNA"/>
</dbReference>
<feature type="domain" description="HPr" evidence="22">
    <location>
        <begin position="155"/>
        <end position="246"/>
    </location>
</feature>
<dbReference type="NCBIfam" id="TIGR02364">
    <property type="entry name" value="dha_pts"/>
    <property type="match status" value="1"/>
</dbReference>
<evidence type="ECO:0000256" key="1">
    <source>
        <dbReference type="ARBA" id="ARBA00000683"/>
    </source>
</evidence>
<dbReference type="GO" id="GO:0016020">
    <property type="term" value="C:membrane"/>
    <property type="evidence" value="ECO:0007669"/>
    <property type="project" value="InterPro"/>
</dbReference>
<dbReference type="EC" id="2.7.1.121" evidence="8"/>
<dbReference type="CDD" id="cd00367">
    <property type="entry name" value="PTS-HPr_like"/>
    <property type="match status" value="1"/>
</dbReference>
<dbReference type="InterPro" id="IPR036618">
    <property type="entry name" value="PtsI_HPr-bd_sf"/>
</dbReference>
<dbReference type="GO" id="GO:0047324">
    <property type="term" value="F:phosphoenolpyruvate-glycerone phosphotransferase activity"/>
    <property type="evidence" value="ECO:0007669"/>
    <property type="project" value="UniProtKB-EC"/>
</dbReference>
<dbReference type="InterPro" id="IPR035895">
    <property type="entry name" value="HPr-like_sf"/>
</dbReference>
<dbReference type="Gene3D" id="3.20.20.60">
    <property type="entry name" value="Phosphoenolpyruvate-binding domains"/>
    <property type="match status" value="1"/>
</dbReference>
<keyword evidence="23" id="KW-0670">Pyruvate</keyword>
<evidence type="ECO:0000256" key="14">
    <source>
        <dbReference type="ARBA" id="ARBA00022679"/>
    </source>
</evidence>
<dbReference type="InterPro" id="IPR008731">
    <property type="entry name" value="PTS_EIN"/>
</dbReference>
<keyword evidence="12" id="KW-0963">Cytoplasm</keyword>
<dbReference type="Gene3D" id="1.10.274.10">
    <property type="entry name" value="PtsI, HPr-binding domain"/>
    <property type="match status" value="1"/>
</dbReference>
<reference evidence="23 24" key="1">
    <citation type="submission" date="2018-11" db="EMBL/GenBank/DDBJ databases">
        <title>Draft genome of Simplicispira Flexivirga sp. BO-16.</title>
        <authorList>
            <person name="Im W.T."/>
        </authorList>
    </citation>
    <scope>NUCLEOTIDE SEQUENCE [LARGE SCALE GENOMIC DNA]</scope>
    <source>
        <strain evidence="23 24">BO-16</strain>
    </source>
</reference>
<dbReference type="Gene3D" id="3.50.30.10">
    <property type="entry name" value="Phosphohistidine domain"/>
    <property type="match status" value="1"/>
</dbReference>
<feature type="domain" description="PTS EIIA type-4" evidence="21">
    <location>
        <begin position="1"/>
        <end position="133"/>
    </location>
</feature>
<evidence type="ECO:0000256" key="8">
    <source>
        <dbReference type="ARBA" id="ARBA00012095"/>
    </source>
</evidence>
<dbReference type="InterPro" id="IPR004701">
    <property type="entry name" value="PTS_EIIA_man-typ"/>
</dbReference>
<dbReference type="InterPro" id="IPR036662">
    <property type="entry name" value="PTS_EIIA_man-typ_sf"/>
</dbReference>
<evidence type="ECO:0000256" key="7">
    <source>
        <dbReference type="ARBA" id="ARBA00007837"/>
    </source>
</evidence>
<dbReference type="SUPFAM" id="SSF47831">
    <property type="entry name" value="Enzyme I of the PEP:sugar phosphotransferase system HPr-binding (sub)domain"/>
    <property type="match status" value="1"/>
</dbReference>
<sequence length="818" mass="83335">MIGIVVVSHSRALGEAVVALAREMAATPPPLAVAAGLDETTFGTDATEVASAIEHVAADTDGVLVLVDIGSSVLSAELACELVDPELAERVTISPAPLVEGIVPAVVAAAGGADLAEVAAEAEEGLAAKQAHLADNDDGEDDDAPAPSSPADRPARFVDVVVDEPHGLHARPAAALVALVRSFDAQVTVANLDAGTAPVSGTSLSKLATLDAGRGTRLRVSAEGPQAREVLAAVEVLAARDFAPEAPAQAASTSPAAVRGTATGFSRGSGLDVAIGPAHVVRDEVNVEGYQSRSPGEELTRSDEAAARVADAIRRQEGDDPLASDVLGAHLALLDDDAIRAGVAGRIASGDPATTAWQEVLGGVATDFAALADDYQRERAQDVRAVLRQVLQTLVAGPNAPLPQSKAVPEGAIVVIDELDPATAAGLDAGAVAGVVTVRGGSTGHGVIVARSRGIPIFTGGGATAAGIADSDIVGFDAASRLLVVRPNADETSRLRALLESRQSEADEAQGQAHEPAVTADGVRVRVAANITSARDAIGAGTTGAEGSGLVRTEIVFGAESAAPSLGRQAAEFLAIASGLQWQQITIRTWDVGGDKPLAFLPGPDEANPMLGVRGLRLMRQVPDLFDDQLRAICGAAEQTPVRVMFPMVTTRDEVDWALERLAAVRAELGADPIPVGIMVEVPAAAIRIAELARGLDFVSIGTNDLTQYTLAADRGNDGVSQLADGLDPAVLQLIRHVADHVPDGVAVAVCGDLASRVEAVSLLLGLGVHELSAVGPVVPGVKQAVRHTSLAAARALAEQALAAPSAAAVRELLRPAR</sequence>
<dbReference type="GO" id="GO:0008965">
    <property type="term" value="F:phosphoenolpyruvate-protein phosphotransferase activity"/>
    <property type="evidence" value="ECO:0007669"/>
    <property type="project" value="UniProtKB-EC"/>
</dbReference>
<evidence type="ECO:0000256" key="11">
    <source>
        <dbReference type="ARBA" id="ARBA00022448"/>
    </source>
</evidence>
<dbReference type="InterPro" id="IPR006318">
    <property type="entry name" value="PTS_EI-like"/>
</dbReference>
<keyword evidence="18" id="KW-0460">Magnesium</keyword>
<dbReference type="InterPro" id="IPR001020">
    <property type="entry name" value="PTS_HPr_His_P_site"/>
</dbReference>
<dbReference type="InterPro" id="IPR012844">
    <property type="entry name" value="DhaM_N"/>
</dbReference>
<dbReference type="SUPFAM" id="SSF51621">
    <property type="entry name" value="Phosphoenolpyruvate/pyruvate domain"/>
    <property type="match status" value="1"/>
</dbReference>
<dbReference type="PROSITE" id="PS51096">
    <property type="entry name" value="PTS_EIIA_TYPE_4"/>
    <property type="match status" value="1"/>
</dbReference>
<dbReference type="Gene3D" id="3.40.50.510">
    <property type="entry name" value="Phosphotransferase system, mannose-type IIA component"/>
    <property type="match status" value="1"/>
</dbReference>
<name>A0A3M9MKS0_9MICO</name>
<dbReference type="EC" id="2.7.3.9" evidence="9"/>
<evidence type="ECO:0000256" key="12">
    <source>
        <dbReference type="ARBA" id="ARBA00022490"/>
    </source>
</evidence>
<evidence type="ECO:0000313" key="23">
    <source>
        <dbReference type="EMBL" id="RNI25268.1"/>
    </source>
</evidence>
<dbReference type="SUPFAM" id="SSF52009">
    <property type="entry name" value="Phosphohistidine domain"/>
    <property type="match status" value="1"/>
</dbReference>
<dbReference type="SUPFAM" id="SSF55594">
    <property type="entry name" value="HPr-like"/>
    <property type="match status" value="1"/>
</dbReference>
<dbReference type="InterPro" id="IPR000121">
    <property type="entry name" value="PEP_util_C"/>
</dbReference>
<evidence type="ECO:0000256" key="3">
    <source>
        <dbReference type="ARBA" id="ARBA00001946"/>
    </source>
</evidence>
<comment type="subcellular location">
    <subcellularLocation>
        <location evidence="6">Cytoplasm</location>
    </subcellularLocation>
</comment>
<comment type="caution">
    <text evidence="23">The sequence shown here is derived from an EMBL/GenBank/DDBJ whole genome shotgun (WGS) entry which is preliminary data.</text>
</comment>
<dbReference type="OrthoDB" id="9765468at2"/>
<keyword evidence="11" id="KW-0813">Transport</keyword>
<keyword evidence="13" id="KW-0762">Sugar transport</keyword>
<comment type="similarity">
    <text evidence="7">Belongs to the PEP-utilizing enzyme family.</text>
</comment>
<dbReference type="InterPro" id="IPR008279">
    <property type="entry name" value="PEP-util_enz_mobile_dom"/>
</dbReference>
<organism evidence="23 24">
    <name type="scientific">Flexivirga caeni</name>
    <dbReference type="NCBI Taxonomy" id="2294115"/>
    <lineage>
        <taxon>Bacteria</taxon>
        <taxon>Bacillati</taxon>
        <taxon>Actinomycetota</taxon>
        <taxon>Actinomycetes</taxon>
        <taxon>Micrococcales</taxon>
        <taxon>Dermacoccaceae</taxon>
        <taxon>Flexivirga</taxon>
    </lineage>
</organism>
<comment type="catalytic activity">
    <reaction evidence="1">
        <text>L-histidyl-[protein] + phosphoenolpyruvate = N(pros)-phospho-L-histidyl-[protein] + pyruvate</text>
        <dbReference type="Rhea" id="RHEA:23880"/>
        <dbReference type="Rhea" id="RHEA-COMP:9745"/>
        <dbReference type="Rhea" id="RHEA-COMP:9746"/>
        <dbReference type="ChEBI" id="CHEBI:15361"/>
        <dbReference type="ChEBI" id="CHEBI:29979"/>
        <dbReference type="ChEBI" id="CHEBI:58702"/>
        <dbReference type="ChEBI" id="CHEBI:64837"/>
        <dbReference type="EC" id="2.7.3.9"/>
    </reaction>
</comment>